<accession>A0A8D8M8Y2</accession>
<protein>
    <submittedName>
        <fullName evidence="2">Uncharacterized protein</fullName>
    </submittedName>
</protein>
<feature type="region of interest" description="Disordered" evidence="1">
    <location>
        <begin position="65"/>
        <end position="103"/>
    </location>
</feature>
<organism evidence="2">
    <name type="scientific">Cacopsylla melanoneura</name>
    <dbReference type="NCBI Taxonomy" id="428564"/>
    <lineage>
        <taxon>Eukaryota</taxon>
        <taxon>Metazoa</taxon>
        <taxon>Ecdysozoa</taxon>
        <taxon>Arthropoda</taxon>
        <taxon>Hexapoda</taxon>
        <taxon>Insecta</taxon>
        <taxon>Pterygota</taxon>
        <taxon>Neoptera</taxon>
        <taxon>Paraneoptera</taxon>
        <taxon>Hemiptera</taxon>
        <taxon>Sternorrhyncha</taxon>
        <taxon>Psylloidea</taxon>
        <taxon>Psyllidae</taxon>
        <taxon>Psyllinae</taxon>
        <taxon>Cacopsylla</taxon>
    </lineage>
</organism>
<sequence>MVPTETLVTLTYGWRGGESVRRLKDNAGVIVKGKMISCYLGSHPLTLDLTLEFKTHHIQVVKGESPLNSRFNPRVQNSPHTSCEGRDDMGTPSYLGSHPLTLD</sequence>
<evidence type="ECO:0000256" key="1">
    <source>
        <dbReference type="SAM" id="MobiDB-lite"/>
    </source>
</evidence>
<dbReference type="AlphaFoldDB" id="A0A8D8M8Y2"/>
<name>A0A8D8M8Y2_9HEMI</name>
<feature type="compositionally biased region" description="Polar residues" evidence="1">
    <location>
        <begin position="66"/>
        <end position="81"/>
    </location>
</feature>
<reference evidence="2" key="1">
    <citation type="submission" date="2021-05" db="EMBL/GenBank/DDBJ databases">
        <authorList>
            <person name="Alioto T."/>
            <person name="Alioto T."/>
            <person name="Gomez Garrido J."/>
        </authorList>
    </citation>
    <scope>NUCLEOTIDE SEQUENCE</scope>
</reference>
<dbReference type="EMBL" id="HBUF01046950">
    <property type="protein sequence ID" value="CAG6620052.1"/>
    <property type="molecule type" value="Transcribed_RNA"/>
</dbReference>
<evidence type="ECO:0000313" key="2">
    <source>
        <dbReference type="EMBL" id="CAG6620052.1"/>
    </source>
</evidence>
<proteinExistence type="predicted"/>